<evidence type="ECO:0000256" key="3">
    <source>
        <dbReference type="ARBA" id="ARBA00022737"/>
    </source>
</evidence>
<sequence>MFRSLNMLLDTGEDDEINILGQVSAPLELLVEPVGRLFEQFQIQLRHKYSHEHFDGKDLDQSESGSSEDELPDDEDETLLFSLDPREWKNQDHYAVLGLKKLRINATANHIKKAYKAKVLKHHPDKRRKLGNIVKDDDYFTCISKAYEILGNPVKRRAYDSVDAEFDNDIPSLSTTSKEKFFEVFEPVFERNSRWSLKKPVPKLGDNSSSFKDVDRFYSFWYDFESWREYSYLDEEEKEKGENREERRWIEKQNKAARQKRKKEEMARIRQLVDNAYACDPRVHKFKEEEKEKKLAQKRARQEAARAKAEEEERIRQEALAEERRKKEAEEEAARQAAAAVKKEKDALRKVLKKEKKILRNIVKENDYFASNESEKVNHMEEVEKLAELLSVTRLQSLNEALNSGDKEVAKKAFLEYVKELKEQMEEEKKKQLEVLQKPSSNEVSQVSKDWTELEMQFMVTGVNLFPAGTRDRWEVIANFIIQHVEGSRKTARDVLKKAKELQKNDFSLKEEAQKKAFEVFEKHHTKGCSSAVPAEGRISQRYESVVEQQMREQGTNPSPWTSDEQKLLEQSLKTYPADVPERWEKIAANIPSRSKKDCIKRYKELVEMVRAKKMAQSAAAKAKRT</sequence>
<dbReference type="InterPro" id="IPR001623">
    <property type="entry name" value="DnaJ_domain"/>
</dbReference>
<dbReference type="Gene3D" id="1.10.287.110">
    <property type="entry name" value="DnaJ domain"/>
    <property type="match status" value="1"/>
</dbReference>
<organism evidence="12 13">
    <name type="scientific">Octopus vulgaris</name>
    <name type="common">Common octopus</name>
    <dbReference type="NCBI Taxonomy" id="6645"/>
    <lineage>
        <taxon>Eukaryota</taxon>
        <taxon>Metazoa</taxon>
        <taxon>Spiralia</taxon>
        <taxon>Lophotrochozoa</taxon>
        <taxon>Mollusca</taxon>
        <taxon>Cephalopoda</taxon>
        <taxon>Coleoidea</taxon>
        <taxon>Octopodiformes</taxon>
        <taxon>Octopoda</taxon>
        <taxon>Incirrata</taxon>
        <taxon>Octopodidae</taxon>
        <taxon>Octopus</taxon>
    </lineage>
</organism>
<dbReference type="InterPro" id="IPR054076">
    <property type="entry name" value="ZUO1-like_ZHD"/>
</dbReference>
<evidence type="ECO:0000256" key="7">
    <source>
        <dbReference type="SAM" id="Coils"/>
    </source>
</evidence>
<feature type="region of interest" description="Disordered" evidence="8">
    <location>
        <begin position="54"/>
        <end position="75"/>
    </location>
</feature>
<dbReference type="InterPro" id="IPR009057">
    <property type="entry name" value="Homeodomain-like_sf"/>
</dbReference>
<dbReference type="AlphaFoldDB" id="A0AA36B797"/>
<feature type="compositionally biased region" description="Acidic residues" evidence="8">
    <location>
        <begin position="66"/>
        <end position="75"/>
    </location>
</feature>
<name>A0AA36B797_OCTVU</name>
<dbReference type="Pfam" id="PF16717">
    <property type="entry name" value="RAC_head"/>
    <property type="match status" value="1"/>
</dbReference>
<dbReference type="InterPro" id="IPR001005">
    <property type="entry name" value="SANT/Myb"/>
</dbReference>
<dbReference type="InterPro" id="IPR044634">
    <property type="entry name" value="Zuotin/DnaJC2"/>
</dbReference>
<dbReference type="PROSITE" id="PS51293">
    <property type="entry name" value="SANT"/>
    <property type="match status" value="1"/>
</dbReference>
<dbReference type="PANTHER" id="PTHR43999:SF1">
    <property type="entry name" value="DNAJ HOMOLOG SUBFAMILY C MEMBER 2"/>
    <property type="match status" value="1"/>
</dbReference>
<evidence type="ECO:0000256" key="1">
    <source>
        <dbReference type="ARBA" id="ARBA00004496"/>
    </source>
</evidence>
<feature type="domain" description="SANT" evidence="11">
    <location>
        <begin position="559"/>
        <end position="611"/>
    </location>
</feature>
<gene>
    <name evidence="12" type="ORF">OCTVUL_1B021354</name>
</gene>
<dbReference type="SMART" id="SM00717">
    <property type="entry name" value="SANT"/>
    <property type="match status" value="2"/>
</dbReference>
<dbReference type="PROSITE" id="PS50090">
    <property type="entry name" value="MYB_LIKE"/>
    <property type="match status" value="1"/>
</dbReference>
<accession>A0AA36B797</accession>
<dbReference type="GO" id="GO:0006450">
    <property type="term" value="P:regulation of translational fidelity"/>
    <property type="evidence" value="ECO:0007669"/>
    <property type="project" value="InterPro"/>
</dbReference>
<evidence type="ECO:0000259" key="9">
    <source>
        <dbReference type="PROSITE" id="PS50076"/>
    </source>
</evidence>
<dbReference type="Pfam" id="PF00226">
    <property type="entry name" value="DnaJ"/>
    <property type="match status" value="1"/>
</dbReference>
<comment type="subcellular location">
    <subcellularLocation>
        <location evidence="1">Cytoplasm</location>
    </subcellularLocation>
</comment>
<feature type="coiled-coil region" evidence="7">
    <location>
        <begin position="286"/>
        <end position="347"/>
    </location>
</feature>
<dbReference type="InterPro" id="IPR017884">
    <property type="entry name" value="SANT_dom"/>
</dbReference>
<dbReference type="PROSITE" id="PS00636">
    <property type="entry name" value="DNAJ_1"/>
    <property type="match status" value="1"/>
</dbReference>
<dbReference type="GO" id="GO:0043022">
    <property type="term" value="F:ribosome binding"/>
    <property type="evidence" value="ECO:0007669"/>
    <property type="project" value="InterPro"/>
</dbReference>
<dbReference type="PROSITE" id="PS50076">
    <property type="entry name" value="DNAJ_2"/>
    <property type="match status" value="1"/>
</dbReference>
<evidence type="ECO:0000256" key="6">
    <source>
        <dbReference type="ARBA" id="ARBA00023242"/>
    </source>
</evidence>
<dbReference type="SUPFAM" id="SSF46565">
    <property type="entry name" value="Chaperone J-domain"/>
    <property type="match status" value="1"/>
</dbReference>
<dbReference type="GO" id="GO:0051083">
    <property type="term" value="P:'de novo' cotranslational protein folding"/>
    <property type="evidence" value="ECO:0007669"/>
    <property type="project" value="InterPro"/>
</dbReference>
<reference evidence="12" key="1">
    <citation type="submission" date="2023-08" db="EMBL/GenBank/DDBJ databases">
        <authorList>
            <person name="Alioto T."/>
            <person name="Alioto T."/>
            <person name="Gomez Garrido J."/>
        </authorList>
    </citation>
    <scope>NUCLEOTIDE SEQUENCE</scope>
</reference>
<evidence type="ECO:0000256" key="5">
    <source>
        <dbReference type="ARBA" id="ARBA00023186"/>
    </source>
</evidence>
<dbReference type="Gene3D" id="1.10.8.840">
    <property type="entry name" value="Ribosome-associated complex head domain"/>
    <property type="match status" value="1"/>
</dbReference>
<dbReference type="Gene3D" id="1.10.10.60">
    <property type="entry name" value="Homeodomain-like"/>
    <property type="match status" value="2"/>
</dbReference>
<keyword evidence="7" id="KW-0175">Coiled coil</keyword>
<evidence type="ECO:0000259" key="10">
    <source>
        <dbReference type="PROSITE" id="PS50090"/>
    </source>
</evidence>
<evidence type="ECO:0000256" key="4">
    <source>
        <dbReference type="ARBA" id="ARBA00023159"/>
    </source>
</evidence>
<dbReference type="CDD" id="cd06257">
    <property type="entry name" value="DnaJ"/>
    <property type="match status" value="1"/>
</dbReference>
<evidence type="ECO:0000256" key="8">
    <source>
        <dbReference type="SAM" id="MobiDB-lite"/>
    </source>
</evidence>
<evidence type="ECO:0000256" key="2">
    <source>
        <dbReference type="ARBA" id="ARBA00022490"/>
    </source>
</evidence>
<dbReference type="Pfam" id="PF23082">
    <property type="entry name" value="Myb_DNA-binding_2"/>
    <property type="match status" value="2"/>
</dbReference>
<dbReference type="InterPro" id="IPR018253">
    <property type="entry name" value="DnaJ_domain_CS"/>
</dbReference>
<keyword evidence="3" id="KW-0677">Repeat</keyword>
<dbReference type="SMART" id="SM00271">
    <property type="entry name" value="DnaJ"/>
    <property type="match status" value="1"/>
</dbReference>
<dbReference type="PANTHER" id="PTHR43999">
    <property type="entry name" value="DNAJ HOMOLOG SUBFAMILY C MEMBER 2"/>
    <property type="match status" value="1"/>
</dbReference>
<feature type="domain" description="Myb-like" evidence="10">
    <location>
        <begin position="553"/>
        <end position="607"/>
    </location>
</feature>
<feature type="coiled-coil region" evidence="7">
    <location>
        <begin position="411"/>
        <end position="438"/>
    </location>
</feature>
<dbReference type="InterPro" id="IPR032003">
    <property type="entry name" value="RAC_head"/>
</dbReference>
<keyword evidence="6" id="KW-0539">Nucleus</keyword>
<evidence type="ECO:0000313" key="12">
    <source>
        <dbReference type="EMBL" id="CAI9729210.1"/>
    </source>
</evidence>
<dbReference type="SUPFAM" id="SSF46689">
    <property type="entry name" value="Homeodomain-like"/>
    <property type="match status" value="1"/>
</dbReference>
<keyword evidence="4" id="KW-0010">Activator</keyword>
<dbReference type="InterPro" id="IPR036869">
    <property type="entry name" value="J_dom_sf"/>
</dbReference>
<keyword evidence="5" id="KW-0143">Chaperone</keyword>
<feature type="domain" description="J" evidence="9">
    <location>
        <begin position="92"/>
        <end position="163"/>
    </location>
</feature>
<dbReference type="FunFam" id="1.10.10.60:FF:000180">
    <property type="entry name" value="DnaJ (Hsp40) homolog, subfamily C, member 2"/>
    <property type="match status" value="1"/>
</dbReference>
<dbReference type="InterPro" id="IPR042569">
    <property type="entry name" value="RAC_head_sf"/>
</dbReference>
<proteinExistence type="predicted"/>
<dbReference type="Proteomes" id="UP001162480">
    <property type="component" value="Chromosome 10"/>
</dbReference>
<dbReference type="GO" id="GO:0030544">
    <property type="term" value="F:Hsp70 protein binding"/>
    <property type="evidence" value="ECO:0007669"/>
    <property type="project" value="InterPro"/>
</dbReference>
<keyword evidence="2" id="KW-0963">Cytoplasm</keyword>
<dbReference type="EMBL" id="OX597823">
    <property type="protein sequence ID" value="CAI9729210.1"/>
    <property type="molecule type" value="Genomic_DNA"/>
</dbReference>
<protein>
    <submittedName>
        <fullName evidence="12">DnaJ homolog subfamily C member 2-like</fullName>
    </submittedName>
</protein>
<evidence type="ECO:0000313" key="13">
    <source>
        <dbReference type="Proteomes" id="UP001162480"/>
    </source>
</evidence>
<dbReference type="Pfam" id="PF21884">
    <property type="entry name" value="ZUO1-like_ZHD"/>
    <property type="match status" value="1"/>
</dbReference>
<keyword evidence="13" id="KW-1185">Reference proteome</keyword>
<dbReference type="CDD" id="cd00167">
    <property type="entry name" value="SANT"/>
    <property type="match status" value="1"/>
</dbReference>
<dbReference type="GO" id="GO:0005829">
    <property type="term" value="C:cytosol"/>
    <property type="evidence" value="ECO:0007669"/>
    <property type="project" value="TreeGrafter"/>
</dbReference>
<evidence type="ECO:0000259" key="11">
    <source>
        <dbReference type="PROSITE" id="PS51293"/>
    </source>
</evidence>